<protein>
    <submittedName>
        <fullName evidence="1">Uncharacterized protein</fullName>
    </submittedName>
</protein>
<name>A0A1Y2PCX9_9FLAO</name>
<organism evidence="1 2">
    <name type="scientific">Tenacibaculum holothuriorum</name>
    <dbReference type="NCBI Taxonomy" id="1635173"/>
    <lineage>
        <taxon>Bacteria</taxon>
        <taxon>Pseudomonadati</taxon>
        <taxon>Bacteroidota</taxon>
        <taxon>Flavobacteriia</taxon>
        <taxon>Flavobacteriales</taxon>
        <taxon>Flavobacteriaceae</taxon>
        <taxon>Tenacibaculum</taxon>
    </lineage>
</organism>
<evidence type="ECO:0000313" key="1">
    <source>
        <dbReference type="EMBL" id="OSY87657.1"/>
    </source>
</evidence>
<evidence type="ECO:0000313" key="2">
    <source>
        <dbReference type="Proteomes" id="UP000194221"/>
    </source>
</evidence>
<dbReference type="EMBL" id="LAPZ01000007">
    <property type="protein sequence ID" value="OSY87657.1"/>
    <property type="molecule type" value="Genomic_DNA"/>
</dbReference>
<proteinExistence type="predicted"/>
<reference evidence="1 2" key="1">
    <citation type="submission" date="2015-03" db="EMBL/GenBank/DDBJ databases">
        <title>Genome sequence of Tenacibaculum sp. S2-2, isolated from intestinal microbiota of sea cucumber, Apostichopus japonicas.</title>
        <authorList>
            <person name="Shao Z."/>
            <person name="Wang L."/>
            <person name="Li X."/>
        </authorList>
    </citation>
    <scope>NUCLEOTIDE SEQUENCE [LARGE SCALE GENOMIC DNA]</scope>
    <source>
        <strain evidence="1 2">S2-2</strain>
    </source>
</reference>
<gene>
    <name evidence="1" type="ORF">WH52_09465</name>
</gene>
<keyword evidence="2" id="KW-1185">Reference proteome</keyword>
<dbReference type="AlphaFoldDB" id="A0A1Y2PCX9"/>
<comment type="caution">
    <text evidence="1">The sequence shown here is derived from an EMBL/GenBank/DDBJ whole genome shotgun (WGS) entry which is preliminary data.</text>
</comment>
<sequence length="134" mass="15943">MSKTFEKWLQNQDDRIKKYVVQIAKEFSLEAKFKGYYFEENDLRGVIDPAPIYKSFKDYHSQVKDTMFIDHVRYFFDLSNSKETRILTVRFFNSSISPISFSIEETYGESKVEDNVTYDNLELIKELIAKKFTS</sequence>
<dbReference type="InParanoid" id="A0A1Y2PCX9"/>
<dbReference type="OrthoDB" id="6430772at2"/>
<dbReference type="RefSeq" id="WP_086030715.1">
    <property type="nucleotide sequence ID" value="NZ_LAPZ01000007.1"/>
</dbReference>
<accession>A0A1Y2PCX9</accession>
<dbReference type="Proteomes" id="UP000194221">
    <property type="component" value="Unassembled WGS sequence"/>
</dbReference>